<protein>
    <recommendedName>
        <fullName evidence="1">Isopenicillin N synthase-like Fe(2+) 2OG dioxygenase domain-containing protein</fullName>
    </recommendedName>
</protein>
<name>A0A9J5X0Y0_SOLCO</name>
<evidence type="ECO:0000313" key="3">
    <source>
        <dbReference type="Proteomes" id="UP000824120"/>
    </source>
</evidence>
<feature type="domain" description="Isopenicillin N synthase-like Fe(2+) 2OG dioxygenase" evidence="1">
    <location>
        <begin position="61"/>
        <end position="124"/>
    </location>
</feature>
<reference evidence="2 3" key="1">
    <citation type="submission" date="2020-09" db="EMBL/GenBank/DDBJ databases">
        <title>De no assembly of potato wild relative species, Solanum commersonii.</title>
        <authorList>
            <person name="Cho K."/>
        </authorList>
    </citation>
    <scope>NUCLEOTIDE SEQUENCE [LARGE SCALE GENOMIC DNA]</scope>
    <source>
        <strain evidence="2">LZ3.2</strain>
        <tissue evidence="2">Leaf</tissue>
    </source>
</reference>
<sequence>SSGKDSYFVSSEDDAKWESAGPKNKFVVTRTQDFVPSNLSAIIGEVEESCKSEREQSLCDSSTIFELQVFVDNKWYSIRPNFNAFVINIGDTFMALSNGIYKSCFHRTLVNNKTPRKSLPFFLCQHKDKVVSRPTELVDCNTPRLDMDFTWPALLEFTQKNHRADTHTVKAFLMWLQDNNVEA</sequence>
<comment type="caution">
    <text evidence="2">The sequence shown here is derived from an EMBL/GenBank/DDBJ whole genome shotgun (WGS) entry which is preliminary data.</text>
</comment>
<feature type="non-terminal residue" evidence="2">
    <location>
        <position position="1"/>
    </location>
</feature>
<dbReference type="InterPro" id="IPR044861">
    <property type="entry name" value="IPNS-like_FE2OG_OXY"/>
</dbReference>
<dbReference type="InterPro" id="IPR027443">
    <property type="entry name" value="IPNS-like_sf"/>
</dbReference>
<dbReference type="PANTHER" id="PTHR47990">
    <property type="entry name" value="2-OXOGLUTARATE (2OG) AND FE(II)-DEPENDENT OXYGENASE SUPERFAMILY PROTEIN-RELATED"/>
    <property type="match status" value="1"/>
</dbReference>
<dbReference type="InterPro" id="IPR050231">
    <property type="entry name" value="Iron_ascorbate_oxido_reductase"/>
</dbReference>
<evidence type="ECO:0000313" key="2">
    <source>
        <dbReference type="EMBL" id="KAG5580940.1"/>
    </source>
</evidence>
<accession>A0A9J5X0Y0</accession>
<gene>
    <name evidence="2" type="ORF">H5410_051567</name>
</gene>
<proteinExistence type="predicted"/>
<dbReference type="SUPFAM" id="SSF51197">
    <property type="entry name" value="Clavaminate synthase-like"/>
    <property type="match status" value="1"/>
</dbReference>
<dbReference type="Gene3D" id="2.60.120.330">
    <property type="entry name" value="B-lactam Antibiotic, Isopenicillin N Synthase, Chain"/>
    <property type="match status" value="1"/>
</dbReference>
<dbReference type="EMBL" id="JACXVP010000010">
    <property type="protein sequence ID" value="KAG5580940.1"/>
    <property type="molecule type" value="Genomic_DNA"/>
</dbReference>
<keyword evidence="3" id="KW-1185">Reference proteome</keyword>
<dbReference type="Proteomes" id="UP000824120">
    <property type="component" value="Chromosome 10"/>
</dbReference>
<organism evidence="2 3">
    <name type="scientific">Solanum commersonii</name>
    <name type="common">Commerson's wild potato</name>
    <name type="synonym">Commerson's nightshade</name>
    <dbReference type="NCBI Taxonomy" id="4109"/>
    <lineage>
        <taxon>Eukaryota</taxon>
        <taxon>Viridiplantae</taxon>
        <taxon>Streptophyta</taxon>
        <taxon>Embryophyta</taxon>
        <taxon>Tracheophyta</taxon>
        <taxon>Spermatophyta</taxon>
        <taxon>Magnoliopsida</taxon>
        <taxon>eudicotyledons</taxon>
        <taxon>Gunneridae</taxon>
        <taxon>Pentapetalae</taxon>
        <taxon>asterids</taxon>
        <taxon>lamiids</taxon>
        <taxon>Solanales</taxon>
        <taxon>Solanaceae</taxon>
        <taxon>Solanoideae</taxon>
        <taxon>Solaneae</taxon>
        <taxon>Solanum</taxon>
    </lineage>
</organism>
<dbReference type="OrthoDB" id="288590at2759"/>
<dbReference type="Pfam" id="PF03171">
    <property type="entry name" value="2OG-FeII_Oxy"/>
    <property type="match status" value="1"/>
</dbReference>
<evidence type="ECO:0000259" key="1">
    <source>
        <dbReference type="Pfam" id="PF03171"/>
    </source>
</evidence>
<dbReference type="AlphaFoldDB" id="A0A9J5X0Y0"/>